<dbReference type="AlphaFoldDB" id="A0AAP0I3P5"/>
<organism evidence="2 3">
    <name type="scientific">Stephania yunnanensis</name>
    <dbReference type="NCBI Taxonomy" id="152371"/>
    <lineage>
        <taxon>Eukaryota</taxon>
        <taxon>Viridiplantae</taxon>
        <taxon>Streptophyta</taxon>
        <taxon>Embryophyta</taxon>
        <taxon>Tracheophyta</taxon>
        <taxon>Spermatophyta</taxon>
        <taxon>Magnoliopsida</taxon>
        <taxon>Ranunculales</taxon>
        <taxon>Menispermaceae</taxon>
        <taxon>Menispermoideae</taxon>
        <taxon>Cissampelideae</taxon>
        <taxon>Stephania</taxon>
    </lineage>
</organism>
<comment type="caution">
    <text evidence="2">The sequence shown here is derived from an EMBL/GenBank/DDBJ whole genome shotgun (WGS) entry which is preliminary data.</text>
</comment>
<dbReference type="EMBL" id="JBBNAF010000013">
    <property type="protein sequence ID" value="KAK9087275.1"/>
    <property type="molecule type" value="Genomic_DNA"/>
</dbReference>
<evidence type="ECO:0000313" key="3">
    <source>
        <dbReference type="Proteomes" id="UP001420932"/>
    </source>
</evidence>
<accession>A0AAP0I3P5</accession>
<proteinExistence type="predicted"/>
<evidence type="ECO:0000313" key="1">
    <source>
        <dbReference type="EMBL" id="KAK9087275.1"/>
    </source>
</evidence>
<keyword evidence="3" id="KW-1185">Reference proteome</keyword>
<dbReference type="EMBL" id="JBBNAF010000010">
    <property type="protein sequence ID" value="KAK9107865.1"/>
    <property type="molecule type" value="Genomic_DNA"/>
</dbReference>
<dbReference type="Proteomes" id="UP001420932">
    <property type="component" value="Unassembled WGS sequence"/>
</dbReference>
<reference evidence="2 3" key="1">
    <citation type="submission" date="2024-01" db="EMBL/GenBank/DDBJ databases">
        <title>Genome assemblies of Stephania.</title>
        <authorList>
            <person name="Yang L."/>
        </authorList>
    </citation>
    <scope>NUCLEOTIDE SEQUENCE [LARGE SCALE GENOMIC DNA]</scope>
    <source>
        <strain evidence="2">YNDBR</strain>
        <tissue evidence="2">Leaf</tissue>
    </source>
</reference>
<evidence type="ECO:0000313" key="2">
    <source>
        <dbReference type="EMBL" id="KAK9107865.1"/>
    </source>
</evidence>
<protein>
    <submittedName>
        <fullName evidence="2">Uncharacterized protein</fullName>
    </submittedName>
</protein>
<name>A0AAP0I3P5_9MAGN</name>
<sequence length="100" mass="11041">MVSFDFPPLLPLRNFFLYLSRLYMALLSFLESIATSSSRSLSSHDFSFSMISTDALGELFAFKAISFLELLVPPLNASNLARSLSSNSWTVSSPHNASNV</sequence>
<gene>
    <name evidence="2" type="ORF">Syun_023876</name>
    <name evidence="1" type="ORF">Syun_029669</name>
</gene>